<reference evidence="2 3" key="1">
    <citation type="journal article" date="2012" name="J. Bacteriol.">
        <title>Genome Sequence of Nitratireductor indicus Type Strain C115.</title>
        <authorList>
            <person name="Lai Q."/>
            <person name="Li G."/>
            <person name="Yu Z."/>
            <person name="Shao Z."/>
        </authorList>
    </citation>
    <scope>NUCLEOTIDE SEQUENCE [LARGE SCALE GENOMIC DNA]</scope>
    <source>
        <strain evidence="2 3">C115</strain>
    </source>
</reference>
<dbReference type="EMBL" id="AMSI01000005">
    <property type="protein sequence ID" value="EKF42720.1"/>
    <property type="molecule type" value="Genomic_DNA"/>
</dbReference>
<accession>K2NTU7</accession>
<dbReference type="AlphaFoldDB" id="K2NTU7"/>
<dbReference type="InterPro" id="IPR010319">
    <property type="entry name" value="Transglutaminase-like_Cys_pept"/>
</dbReference>
<gene>
    <name evidence="2" type="ORF">NA8A_08634</name>
</gene>
<dbReference type="Proteomes" id="UP000007374">
    <property type="component" value="Unassembled WGS sequence"/>
</dbReference>
<organism evidence="2 3">
    <name type="scientific">Nitratireductor indicus C115</name>
    <dbReference type="NCBI Taxonomy" id="1231190"/>
    <lineage>
        <taxon>Bacteria</taxon>
        <taxon>Pseudomonadati</taxon>
        <taxon>Pseudomonadota</taxon>
        <taxon>Alphaproteobacteria</taxon>
        <taxon>Hyphomicrobiales</taxon>
        <taxon>Phyllobacteriaceae</taxon>
        <taxon>Nitratireductor</taxon>
    </lineage>
</organism>
<feature type="chain" id="PRO_5003862404" evidence="1">
    <location>
        <begin position="25"/>
        <end position="204"/>
    </location>
</feature>
<dbReference type="Pfam" id="PF06035">
    <property type="entry name" value="Peptidase_C93"/>
    <property type="match status" value="1"/>
</dbReference>
<comment type="caution">
    <text evidence="2">The sequence shown here is derived from an EMBL/GenBank/DDBJ whole genome shotgun (WGS) entry which is preliminary data.</text>
</comment>
<sequence>MGTSKLLRLTVGAAAIFAAFGASANATPNFMKTEGLTTQPIGHYELCQRSPSECRQTASSPRRVALSRALWKTLIDVNNAVNTAVIPRTDQEMWGVEEFWSYPDGYGDCEDYVLEKRRLLIKAGVPASNLLITVVRQPNGDGHAVLTVVTDLGDYILDNLEGRVLLWSDTAYTYLKRQSAMNSGKWVSVNDGRAVAVGSVGTAR</sequence>
<feature type="signal peptide" evidence="1">
    <location>
        <begin position="1"/>
        <end position="24"/>
    </location>
</feature>
<protein>
    <submittedName>
        <fullName evidence="2">Transglutaminase</fullName>
    </submittedName>
</protein>
<evidence type="ECO:0000256" key="1">
    <source>
        <dbReference type="SAM" id="SignalP"/>
    </source>
</evidence>
<dbReference type="PANTHER" id="PTHR39327">
    <property type="match status" value="1"/>
</dbReference>
<keyword evidence="3" id="KW-1185">Reference proteome</keyword>
<dbReference type="eggNOG" id="COG3672">
    <property type="taxonomic scope" value="Bacteria"/>
</dbReference>
<dbReference type="RefSeq" id="WP_009450054.1">
    <property type="nucleotide sequence ID" value="NZ_AMSI01000005.1"/>
</dbReference>
<proteinExistence type="predicted"/>
<evidence type="ECO:0000313" key="3">
    <source>
        <dbReference type="Proteomes" id="UP000007374"/>
    </source>
</evidence>
<name>K2NTU7_9HYPH</name>
<dbReference type="OrthoDB" id="7206808at2"/>
<dbReference type="PATRIC" id="fig|1231190.3.peg.1802"/>
<dbReference type="Gene3D" id="3.10.620.30">
    <property type="match status" value="1"/>
</dbReference>
<dbReference type="STRING" id="721133.SAMN05216176_103104"/>
<keyword evidence="1" id="KW-0732">Signal</keyword>
<evidence type="ECO:0000313" key="2">
    <source>
        <dbReference type="EMBL" id="EKF42720.1"/>
    </source>
</evidence>
<dbReference type="PANTHER" id="PTHR39327:SF1">
    <property type="entry name" value="BLR5470 PROTEIN"/>
    <property type="match status" value="1"/>
</dbReference>